<keyword evidence="4 5" id="KW-0472">Membrane</keyword>
<keyword evidence="3 5" id="KW-1133">Transmembrane helix</keyword>
<keyword evidence="7" id="KW-1185">Reference proteome</keyword>
<evidence type="ECO:0000256" key="2">
    <source>
        <dbReference type="ARBA" id="ARBA00022692"/>
    </source>
</evidence>
<dbReference type="Gene3D" id="1.20.58.340">
    <property type="entry name" value="Magnesium transport protein CorA, transmembrane region"/>
    <property type="match status" value="1"/>
</dbReference>
<protein>
    <submittedName>
        <fullName evidence="6">Uncharacterized protein</fullName>
    </submittedName>
</protein>
<evidence type="ECO:0000256" key="5">
    <source>
        <dbReference type="SAM" id="Phobius"/>
    </source>
</evidence>
<feature type="transmembrane region" description="Helical" evidence="5">
    <location>
        <begin position="262"/>
        <end position="283"/>
    </location>
</feature>
<name>A0A9P4N538_9PLEO</name>
<sequence length="313" mass="36085">ILIIEDLTKSVIELLATELEIDPLFFAMHLHTIQRAGMQSQAPDQATLPSRLLPLEYINISYHRAVTSDTLTPFGGKLVRDTVLDRKLVFLQSTNIGLAQHYPKRGTMLNDLQYYWSHYIPPCFDPKNPSLQSLAYYPLKIIAAEWTKYIAVMHHCIKRYEYQNEQLPELDQFNMDLRELQGWRRRSMMSQQKIQSVIHLIQYQEQPSSPNDPNMRYLLEDFKLLSTDLETAGRRLETMLPAVMTFVQIADARRSFAETANITRLTVLALVFVPLTYISSLFSMNSTNAPGSRHFWVYFAVAVPVTLLTILIA</sequence>
<gene>
    <name evidence="6" type="ORF">CC78DRAFT_448030</name>
</gene>
<dbReference type="InterPro" id="IPR045863">
    <property type="entry name" value="CorA_TM1_TM2"/>
</dbReference>
<feature type="transmembrane region" description="Helical" evidence="5">
    <location>
        <begin position="295"/>
        <end position="312"/>
    </location>
</feature>
<dbReference type="GO" id="GO:0046873">
    <property type="term" value="F:metal ion transmembrane transporter activity"/>
    <property type="evidence" value="ECO:0007669"/>
    <property type="project" value="InterPro"/>
</dbReference>
<evidence type="ECO:0000256" key="4">
    <source>
        <dbReference type="ARBA" id="ARBA00023136"/>
    </source>
</evidence>
<dbReference type="EMBL" id="ML986635">
    <property type="protein sequence ID" value="KAF2262814.1"/>
    <property type="molecule type" value="Genomic_DNA"/>
</dbReference>
<comment type="subcellular location">
    <subcellularLocation>
        <location evidence="1">Membrane</location>
        <topology evidence="1">Multi-pass membrane protein</topology>
    </subcellularLocation>
</comment>
<dbReference type="Proteomes" id="UP000800093">
    <property type="component" value="Unassembled WGS sequence"/>
</dbReference>
<dbReference type="AlphaFoldDB" id="A0A9P4N538"/>
<feature type="non-terminal residue" evidence="6">
    <location>
        <position position="313"/>
    </location>
</feature>
<accession>A0A9P4N538</accession>
<dbReference type="SUPFAM" id="SSF144083">
    <property type="entry name" value="Magnesium transport protein CorA, transmembrane region"/>
    <property type="match status" value="1"/>
</dbReference>
<comment type="caution">
    <text evidence="6">The sequence shown here is derived from an EMBL/GenBank/DDBJ whole genome shotgun (WGS) entry which is preliminary data.</text>
</comment>
<keyword evidence="2 5" id="KW-0812">Transmembrane</keyword>
<evidence type="ECO:0000313" key="6">
    <source>
        <dbReference type="EMBL" id="KAF2262814.1"/>
    </source>
</evidence>
<feature type="non-terminal residue" evidence="6">
    <location>
        <position position="1"/>
    </location>
</feature>
<proteinExistence type="predicted"/>
<organism evidence="6 7">
    <name type="scientific">Lojkania enalia</name>
    <dbReference type="NCBI Taxonomy" id="147567"/>
    <lineage>
        <taxon>Eukaryota</taxon>
        <taxon>Fungi</taxon>
        <taxon>Dikarya</taxon>
        <taxon>Ascomycota</taxon>
        <taxon>Pezizomycotina</taxon>
        <taxon>Dothideomycetes</taxon>
        <taxon>Pleosporomycetidae</taxon>
        <taxon>Pleosporales</taxon>
        <taxon>Pleosporales incertae sedis</taxon>
        <taxon>Lojkania</taxon>
    </lineage>
</organism>
<dbReference type="Pfam" id="PF01544">
    <property type="entry name" value="CorA"/>
    <property type="match status" value="1"/>
</dbReference>
<dbReference type="InterPro" id="IPR002523">
    <property type="entry name" value="MgTranspt_CorA/ZnTranspt_ZntB"/>
</dbReference>
<evidence type="ECO:0000256" key="1">
    <source>
        <dbReference type="ARBA" id="ARBA00004141"/>
    </source>
</evidence>
<dbReference type="GO" id="GO:0016020">
    <property type="term" value="C:membrane"/>
    <property type="evidence" value="ECO:0007669"/>
    <property type="project" value="UniProtKB-SubCell"/>
</dbReference>
<dbReference type="OrthoDB" id="3231000at2759"/>
<evidence type="ECO:0000256" key="3">
    <source>
        <dbReference type="ARBA" id="ARBA00022989"/>
    </source>
</evidence>
<reference evidence="7" key="1">
    <citation type="journal article" date="2020" name="Stud. Mycol.">
        <title>101 Dothideomycetes genomes: A test case for predicting lifestyles and emergence of pathogens.</title>
        <authorList>
            <person name="Haridas S."/>
            <person name="Albert R."/>
            <person name="Binder M."/>
            <person name="Bloem J."/>
            <person name="LaButti K."/>
            <person name="Salamov A."/>
            <person name="Andreopoulos B."/>
            <person name="Baker S."/>
            <person name="Barry K."/>
            <person name="Bills G."/>
            <person name="Bluhm B."/>
            <person name="Cannon C."/>
            <person name="Castanera R."/>
            <person name="Culley D."/>
            <person name="Daum C."/>
            <person name="Ezra D."/>
            <person name="Gonzalez J."/>
            <person name="Henrissat B."/>
            <person name="Kuo A."/>
            <person name="Liang C."/>
            <person name="Lipzen A."/>
            <person name="Lutzoni F."/>
            <person name="Magnuson J."/>
            <person name="Mondo S."/>
            <person name="Nolan M."/>
            <person name="Ohm R."/>
            <person name="Pangilinan J."/>
            <person name="Park H.-J."/>
            <person name="Ramirez L."/>
            <person name="Alfaro M."/>
            <person name="Sun H."/>
            <person name="Tritt A."/>
            <person name="Yoshinaga Y."/>
            <person name="Zwiers L.-H."/>
            <person name="Turgeon B."/>
            <person name="Goodwin S."/>
            <person name="Spatafora J."/>
            <person name="Crous P."/>
            <person name="Grigoriev I."/>
        </authorList>
    </citation>
    <scope>NUCLEOTIDE SEQUENCE [LARGE SCALE GENOMIC DNA]</scope>
    <source>
        <strain evidence="7">CBS 304.66</strain>
    </source>
</reference>
<evidence type="ECO:0000313" key="7">
    <source>
        <dbReference type="Proteomes" id="UP000800093"/>
    </source>
</evidence>